<feature type="compositionally biased region" description="Polar residues" evidence="1">
    <location>
        <begin position="361"/>
        <end position="383"/>
    </location>
</feature>
<protein>
    <submittedName>
        <fullName evidence="2">7531_t:CDS:1</fullName>
    </submittedName>
</protein>
<dbReference type="OrthoDB" id="2290221at2759"/>
<feature type="compositionally biased region" description="Low complexity" evidence="1">
    <location>
        <begin position="7"/>
        <end position="28"/>
    </location>
</feature>
<sequence>MTESFGSSPTNNSLSTSSNSSASSLSHSRQTPISSSFSTLSPGSIYAPINSTLSPGGMTQTQSATSTASSTPTERNGPWAVRHTQVAPQPPPTAQPPTSQVYHPLSTGRPPRSGPPSTSYVSGPFLPNSGPQPSLSEKPLITVPVPHPPRVYEYDFQASRWKTICVKVLPLFNGEGLKMPIEDLNELVRLYLGERSPETLCEDIRDPLSCGMATLNSRLSGVPDEKLVSRLVEVWSFYFGTVVPYFEVVFLPLTILTSGSDEFSVRRLVLMAFRDDVILPMGNRVEDAFNKLFHDFDSGIPVTDTAARMLQMTYILSSILSDDEKQWEMDRILAALKNNWKLFMKKRDRRGFIGVSPSIARTDNTTESSPAESVNVPTPTFPTDTAIPDVMVGGATTTESPTP</sequence>
<dbReference type="EMBL" id="CAJVPI010000310">
    <property type="protein sequence ID" value="CAG8517469.1"/>
    <property type="molecule type" value="Genomic_DNA"/>
</dbReference>
<evidence type="ECO:0000313" key="2">
    <source>
        <dbReference type="EMBL" id="CAG8517469.1"/>
    </source>
</evidence>
<feature type="region of interest" description="Disordered" evidence="1">
    <location>
        <begin position="361"/>
        <end position="403"/>
    </location>
</feature>
<comment type="caution">
    <text evidence="2">The sequence shown here is derived from an EMBL/GenBank/DDBJ whole genome shotgun (WGS) entry which is preliminary data.</text>
</comment>
<feature type="region of interest" description="Disordered" evidence="1">
    <location>
        <begin position="1"/>
        <end position="137"/>
    </location>
</feature>
<organism evidence="2 3">
    <name type="scientific">Paraglomus brasilianum</name>
    <dbReference type="NCBI Taxonomy" id="144538"/>
    <lineage>
        <taxon>Eukaryota</taxon>
        <taxon>Fungi</taxon>
        <taxon>Fungi incertae sedis</taxon>
        <taxon>Mucoromycota</taxon>
        <taxon>Glomeromycotina</taxon>
        <taxon>Glomeromycetes</taxon>
        <taxon>Paraglomerales</taxon>
        <taxon>Paraglomeraceae</taxon>
        <taxon>Paraglomus</taxon>
    </lineage>
</organism>
<proteinExistence type="predicted"/>
<dbReference type="Pfam" id="PF08539">
    <property type="entry name" value="HbrB"/>
    <property type="match status" value="1"/>
</dbReference>
<dbReference type="GO" id="GO:0038203">
    <property type="term" value="P:TORC2 signaling"/>
    <property type="evidence" value="ECO:0007669"/>
    <property type="project" value="TreeGrafter"/>
</dbReference>
<dbReference type="PANTHER" id="PTHR32428">
    <property type="entry name" value="TARGET OF RAPAMYCIN COMPLEX 2 SUBUNIT BIT61-RELATED"/>
    <property type="match status" value="1"/>
</dbReference>
<accession>A0A9N9F8W2</accession>
<feature type="compositionally biased region" description="Low complexity" evidence="1">
    <location>
        <begin position="59"/>
        <end position="71"/>
    </location>
</feature>
<feature type="compositionally biased region" description="Polar residues" evidence="1">
    <location>
        <begin position="49"/>
        <end position="58"/>
    </location>
</feature>
<dbReference type="InterPro" id="IPR013745">
    <property type="entry name" value="Bit61/PRR5"/>
</dbReference>
<dbReference type="PANTHER" id="PTHR32428:SF2">
    <property type="entry name" value="TARGET OF RAPAMYCIN COMPLEX 2 SUBUNIT BIT61-RELATED"/>
    <property type="match status" value="1"/>
</dbReference>
<keyword evidence="3" id="KW-1185">Reference proteome</keyword>
<gene>
    <name evidence="2" type="ORF">PBRASI_LOCUS3441</name>
</gene>
<dbReference type="GO" id="GO:0031932">
    <property type="term" value="C:TORC2 complex"/>
    <property type="evidence" value="ECO:0007669"/>
    <property type="project" value="TreeGrafter"/>
</dbReference>
<feature type="compositionally biased region" description="Low complexity" evidence="1">
    <location>
        <begin position="106"/>
        <end position="119"/>
    </location>
</feature>
<evidence type="ECO:0000256" key="1">
    <source>
        <dbReference type="SAM" id="MobiDB-lite"/>
    </source>
</evidence>
<dbReference type="AlphaFoldDB" id="A0A9N9F8W2"/>
<reference evidence="2" key="1">
    <citation type="submission" date="2021-06" db="EMBL/GenBank/DDBJ databases">
        <authorList>
            <person name="Kallberg Y."/>
            <person name="Tangrot J."/>
            <person name="Rosling A."/>
        </authorList>
    </citation>
    <scope>NUCLEOTIDE SEQUENCE</scope>
    <source>
        <strain evidence="2">BR232B</strain>
    </source>
</reference>
<dbReference type="Proteomes" id="UP000789739">
    <property type="component" value="Unassembled WGS sequence"/>
</dbReference>
<evidence type="ECO:0000313" key="3">
    <source>
        <dbReference type="Proteomes" id="UP000789739"/>
    </source>
</evidence>
<feature type="compositionally biased region" description="Polar residues" evidence="1">
    <location>
        <begin position="29"/>
        <end position="42"/>
    </location>
</feature>
<name>A0A9N9F8W2_9GLOM</name>